<dbReference type="InterPro" id="IPR029063">
    <property type="entry name" value="SAM-dependent_MTases_sf"/>
</dbReference>
<dbReference type="Proteomes" id="UP001152797">
    <property type="component" value="Unassembled WGS sequence"/>
</dbReference>
<name>A0A9P1BWZ2_9DINO</name>
<keyword evidence="3" id="KW-1185">Reference proteome</keyword>
<reference evidence="1" key="1">
    <citation type="submission" date="2022-10" db="EMBL/GenBank/DDBJ databases">
        <authorList>
            <person name="Chen Y."/>
            <person name="Dougan E. K."/>
            <person name="Chan C."/>
            <person name="Rhodes N."/>
            <person name="Thang M."/>
        </authorList>
    </citation>
    <scope>NUCLEOTIDE SEQUENCE</scope>
</reference>
<dbReference type="AlphaFoldDB" id="A0A9P1BWZ2"/>
<comment type="caution">
    <text evidence="1">The sequence shown here is derived from an EMBL/GenBank/DDBJ whole genome shotgun (WGS) entry which is preliminary data.</text>
</comment>
<keyword evidence="2" id="KW-0489">Methyltransferase</keyword>
<dbReference type="GO" id="GO:0008168">
    <property type="term" value="F:methyltransferase activity"/>
    <property type="evidence" value="ECO:0007669"/>
    <property type="project" value="UniProtKB-KW"/>
</dbReference>
<proteinExistence type="predicted"/>
<dbReference type="SUPFAM" id="SSF53335">
    <property type="entry name" value="S-adenosyl-L-methionine-dependent methyltransferases"/>
    <property type="match status" value="1"/>
</dbReference>
<keyword evidence="2" id="KW-0808">Transferase</keyword>
<reference evidence="2 3" key="2">
    <citation type="submission" date="2024-05" db="EMBL/GenBank/DDBJ databases">
        <authorList>
            <person name="Chen Y."/>
            <person name="Shah S."/>
            <person name="Dougan E. K."/>
            <person name="Thang M."/>
            <person name="Chan C."/>
        </authorList>
    </citation>
    <scope>NUCLEOTIDE SEQUENCE [LARGE SCALE GENOMIC DNA]</scope>
</reference>
<gene>
    <name evidence="1" type="ORF">C1SCF055_LOCUS9066</name>
</gene>
<dbReference type="EMBL" id="CAMXCT030000621">
    <property type="protein sequence ID" value="CAL4768569.1"/>
    <property type="molecule type" value="Genomic_DNA"/>
</dbReference>
<evidence type="ECO:0000313" key="1">
    <source>
        <dbReference type="EMBL" id="CAI3981257.1"/>
    </source>
</evidence>
<protein>
    <submittedName>
        <fullName evidence="2">Methyltransferase type 11 domain-containing protein</fullName>
    </submittedName>
</protein>
<dbReference type="OrthoDB" id="406773at2759"/>
<dbReference type="GO" id="GO:0032259">
    <property type="term" value="P:methylation"/>
    <property type="evidence" value="ECO:0007669"/>
    <property type="project" value="UniProtKB-KW"/>
</dbReference>
<accession>A0A9P1BWZ2</accession>
<organism evidence="1">
    <name type="scientific">Cladocopium goreaui</name>
    <dbReference type="NCBI Taxonomy" id="2562237"/>
    <lineage>
        <taxon>Eukaryota</taxon>
        <taxon>Sar</taxon>
        <taxon>Alveolata</taxon>
        <taxon>Dinophyceae</taxon>
        <taxon>Suessiales</taxon>
        <taxon>Symbiodiniaceae</taxon>
        <taxon>Cladocopium</taxon>
    </lineage>
</organism>
<sequence length="164" mass="18537">MSQLLFKDGDSVTDLGAGVGQAGHALRAKLPKLDYRGCDGTGNVEDYTQGFMKFADLTFRMPLEVSDWVLSLGVGEHILHEFEKEVIRNFHVLNRKGVLLSWASLKQGGFNHVNCHLQVYLRKILAALGYEYDNATSKAFRQSTVVLWFQENLMVFRRKSLIDA</sequence>
<evidence type="ECO:0000313" key="2">
    <source>
        <dbReference type="EMBL" id="CAL4768569.1"/>
    </source>
</evidence>
<dbReference type="EMBL" id="CAMXCT010000621">
    <property type="protein sequence ID" value="CAI3981257.1"/>
    <property type="molecule type" value="Genomic_DNA"/>
</dbReference>
<dbReference type="EMBL" id="CAMXCT020000621">
    <property type="protein sequence ID" value="CAL1134632.1"/>
    <property type="molecule type" value="Genomic_DNA"/>
</dbReference>
<evidence type="ECO:0000313" key="3">
    <source>
        <dbReference type="Proteomes" id="UP001152797"/>
    </source>
</evidence>